<feature type="compositionally biased region" description="Gly residues" evidence="12">
    <location>
        <begin position="3273"/>
        <end position="3284"/>
    </location>
</feature>
<dbReference type="SUPFAM" id="SSF56112">
    <property type="entry name" value="Protein kinase-like (PK-like)"/>
    <property type="match status" value="1"/>
</dbReference>
<evidence type="ECO:0000256" key="6">
    <source>
        <dbReference type="ARBA" id="ARBA00022801"/>
    </source>
</evidence>
<feature type="compositionally biased region" description="Low complexity" evidence="12">
    <location>
        <begin position="3777"/>
        <end position="3795"/>
    </location>
</feature>
<feature type="region of interest" description="Disordered" evidence="12">
    <location>
        <begin position="1224"/>
        <end position="1243"/>
    </location>
</feature>
<dbReference type="InterPro" id="IPR008271">
    <property type="entry name" value="Ser/Thr_kinase_AS"/>
</dbReference>
<dbReference type="GO" id="GO:0016757">
    <property type="term" value="F:glycosyltransferase activity"/>
    <property type="evidence" value="ECO:0007669"/>
    <property type="project" value="UniProtKB-KW"/>
</dbReference>
<feature type="compositionally biased region" description="Low complexity" evidence="12">
    <location>
        <begin position="3652"/>
        <end position="3663"/>
    </location>
</feature>
<keyword evidence="5" id="KW-0418">Kinase</keyword>
<evidence type="ECO:0000256" key="1">
    <source>
        <dbReference type="ARBA" id="ARBA00004606"/>
    </source>
</evidence>
<feature type="compositionally biased region" description="Low complexity" evidence="12">
    <location>
        <begin position="956"/>
        <end position="982"/>
    </location>
</feature>
<keyword evidence="4 11" id="KW-0547">Nucleotide-binding</keyword>
<evidence type="ECO:0000256" key="12">
    <source>
        <dbReference type="SAM" id="MobiDB-lite"/>
    </source>
</evidence>
<keyword evidence="16" id="KW-1185">Reference proteome</keyword>
<feature type="compositionally biased region" description="Basic and acidic residues" evidence="12">
    <location>
        <begin position="3598"/>
        <end position="3612"/>
    </location>
</feature>
<feature type="compositionally biased region" description="Gly residues" evidence="12">
    <location>
        <begin position="2048"/>
        <end position="2066"/>
    </location>
</feature>
<dbReference type="PROSITE" id="PS51192">
    <property type="entry name" value="HELICASE_ATP_BIND_1"/>
    <property type="match status" value="1"/>
</dbReference>
<evidence type="ECO:0000256" key="3">
    <source>
        <dbReference type="ARBA" id="ARBA00022679"/>
    </source>
</evidence>
<feature type="binding site" evidence="11">
    <location>
        <position position="3469"/>
    </location>
    <ligand>
        <name>ATP</name>
        <dbReference type="ChEBI" id="CHEBI:30616"/>
    </ligand>
</feature>
<dbReference type="SUPFAM" id="SSF52540">
    <property type="entry name" value="P-loop containing nucleoside triphosphate hydrolases"/>
    <property type="match status" value="2"/>
</dbReference>
<feature type="region of interest" description="Disordered" evidence="12">
    <location>
        <begin position="1930"/>
        <end position="2013"/>
    </location>
</feature>
<dbReference type="GO" id="GO:0016020">
    <property type="term" value="C:membrane"/>
    <property type="evidence" value="ECO:0007669"/>
    <property type="project" value="UniProtKB-SubCell"/>
</dbReference>
<feature type="region of interest" description="Disordered" evidence="12">
    <location>
        <begin position="2757"/>
        <end position="2825"/>
    </location>
</feature>
<dbReference type="InterPro" id="IPR014001">
    <property type="entry name" value="Helicase_ATP-bd"/>
</dbReference>
<dbReference type="PROSITE" id="PS50011">
    <property type="entry name" value="PROTEIN_KINASE_DOM"/>
    <property type="match status" value="1"/>
</dbReference>
<evidence type="ECO:0000313" key="16">
    <source>
        <dbReference type="Proteomes" id="UP000075714"/>
    </source>
</evidence>
<dbReference type="Gene3D" id="1.10.3380.20">
    <property type="match status" value="1"/>
</dbReference>
<keyword evidence="8 11" id="KW-0067">ATP-binding</keyword>
<dbReference type="Proteomes" id="UP000075714">
    <property type="component" value="Unassembled WGS sequence"/>
</dbReference>
<evidence type="ECO:0000256" key="9">
    <source>
        <dbReference type="ARBA" id="ARBA00023136"/>
    </source>
</evidence>
<dbReference type="Pfam" id="PF00271">
    <property type="entry name" value="Helicase_C"/>
    <property type="match status" value="1"/>
</dbReference>
<dbReference type="InterPro" id="IPR011009">
    <property type="entry name" value="Kinase-like_dom_sf"/>
</dbReference>
<protein>
    <recommendedName>
        <fullName evidence="17">DNA-directed DNA polymerase</fullName>
    </recommendedName>
</protein>
<dbReference type="InterPro" id="IPR048960">
    <property type="entry name" value="POLQ-like_helical"/>
</dbReference>
<evidence type="ECO:0000256" key="2">
    <source>
        <dbReference type="ARBA" id="ARBA00022676"/>
    </source>
</evidence>
<keyword evidence="3" id="KW-0808">Transferase</keyword>
<dbReference type="Gene3D" id="1.10.510.10">
    <property type="entry name" value="Transferase(Phosphotransferase) domain 1"/>
    <property type="match status" value="1"/>
</dbReference>
<feature type="compositionally biased region" description="Polar residues" evidence="12">
    <location>
        <begin position="996"/>
        <end position="1005"/>
    </location>
</feature>
<dbReference type="GO" id="GO:0004672">
    <property type="term" value="F:protein kinase activity"/>
    <property type="evidence" value="ECO:0007669"/>
    <property type="project" value="InterPro"/>
</dbReference>
<dbReference type="SMART" id="SM00490">
    <property type="entry name" value="HELICc"/>
    <property type="match status" value="1"/>
</dbReference>
<keyword evidence="10" id="KW-0325">Glycoprotein</keyword>
<keyword evidence="2" id="KW-0328">Glycosyltransferase</keyword>
<keyword evidence="9" id="KW-0472">Membrane</keyword>
<feature type="region of interest" description="Disordered" evidence="12">
    <location>
        <begin position="2255"/>
        <end position="2355"/>
    </location>
</feature>
<gene>
    <name evidence="15" type="ORF">GPECTOR_20g396</name>
</gene>
<feature type="compositionally biased region" description="Low complexity" evidence="12">
    <location>
        <begin position="2286"/>
        <end position="2304"/>
    </location>
</feature>
<dbReference type="InterPro" id="IPR027417">
    <property type="entry name" value="P-loop_NTPase"/>
</dbReference>
<dbReference type="EMBL" id="LSYV01000021">
    <property type="protein sequence ID" value="KXZ49542.1"/>
    <property type="molecule type" value="Genomic_DNA"/>
</dbReference>
<feature type="compositionally biased region" description="Polar residues" evidence="12">
    <location>
        <begin position="2799"/>
        <end position="2809"/>
    </location>
</feature>
<dbReference type="Pfam" id="PF00270">
    <property type="entry name" value="DEAD"/>
    <property type="match status" value="1"/>
</dbReference>
<dbReference type="Pfam" id="PF00069">
    <property type="entry name" value="Pkinase"/>
    <property type="match status" value="1"/>
</dbReference>
<evidence type="ECO:0000259" key="13">
    <source>
        <dbReference type="PROSITE" id="PS50011"/>
    </source>
</evidence>
<feature type="compositionally biased region" description="Basic and acidic residues" evidence="12">
    <location>
        <begin position="1987"/>
        <end position="2002"/>
    </location>
</feature>
<dbReference type="GO" id="GO:0004386">
    <property type="term" value="F:helicase activity"/>
    <property type="evidence" value="ECO:0007669"/>
    <property type="project" value="UniProtKB-KW"/>
</dbReference>
<dbReference type="GO" id="GO:0016787">
    <property type="term" value="F:hydrolase activity"/>
    <property type="evidence" value="ECO:0007669"/>
    <property type="project" value="UniProtKB-KW"/>
</dbReference>
<dbReference type="Pfam" id="PF02485">
    <property type="entry name" value="Branch"/>
    <property type="match status" value="1"/>
</dbReference>
<evidence type="ECO:0000256" key="7">
    <source>
        <dbReference type="ARBA" id="ARBA00022806"/>
    </source>
</evidence>
<evidence type="ECO:0000256" key="8">
    <source>
        <dbReference type="ARBA" id="ARBA00022840"/>
    </source>
</evidence>
<evidence type="ECO:0000256" key="11">
    <source>
        <dbReference type="PROSITE-ProRule" id="PRU10141"/>
    </source>
</evidence>
<feature type="compositionally biased region" description="Polar residues" evidence="12">
    <location>
        <begin position="2455"/>
        <end position="2464"/>
    </location>
</feature>
<feature type="compositionally biased region" description="Gly residues" evidence="12">
    <location>
        <begin position="2276"/>
        <end position="2285"/>
    </location>
</feature>
<feature type="region of interest" description="Disordered" evidence="12">
    <location>
        <begin position="2028"/>
        <end position="2086"/>
    </location>
</feature>
<comment type="caution">
    <text evidence="15">The sequence shown here is derived from an EMBL/GenBank/DDBJ whole genome shotgun (WGS) entry which is preliminary data.</text>
</comment>
<reference evidence="16" key="1">
    <citation type="journal article" date="2016" name="Nat. Commun.">
        <title>The Gonium pectorale genome demonstrates co-option of cell cycle regulation during the evolution of multicellularity.</title>
        <authorList>
            <person name="Hanschen E.R."/>
            <person name="Marriage T.N."/>
            <person name="Ferris P.J."/>
            <person name="Hamaji T."/>
            <person name="Toyoda A."/>
            <person name="Fujiyama A."/>
            <person name="Neme R."/>
            <person name="Noguchi H."/>
            <person name="Minakuchi Y."/>
            <person name="Suzuki M."/>
            <person name="Kawai-Toyooka H."/>
            <person name="Smith D.R."/>
            <person name="Sparks H."/>
            <person name="Anderson J."/>
            <person name="Bakaric R."/>
            <person name="Luria V."/>
            <person name="Karger A."/>
            <person name="Kirschner M.W."/>
            <person name="Durand P.M."/>
            <person name="Michod R.E."/>
            <person name="Nozaki H."/>
            <person name="Olson B.J."/>
        </authorList>
    </citation>
    <scope>NUCLEOTIDE SEQUENCE [LARGE SCALE GENOMIC DNA]</scope>
    <source>
        <strain evidence="16">NIES-2863</strain>
    </source>
</reference>
<proteinExistence type="predicted"/>
<name>A0A150GI90_GONPE</name>
<feature type="region of interest" description="Disordered" evidence="12">
    <location>
        <begin position="2947"/>
        <end position="2983"/>
    </location>
</feature>
<evidence type="ECO:0000256" key="5">
    <source>
        <dbReference type="ARBA" id="ARBA00022777"/>
    </source>
</evidence>
<keyword evidence="7" id="KW-0347">Helicase</keyword>
<evidence type="ECO:0000313" key="15">
    <source>
        <dbReference type="EMBL" id="KXZ49542.1"/>
    </source>
</evidence>
<feature type="compositionally biased region" description="Low complexity" evidence="12">
    <location>
        <begin position="2265"/>
        <end position="2275"/>
    </location>
</feature>
<feature type="compositionally biased region" description="Basic and acidic residues" evidence="12">
    <location>
        <begin position="2785"/>
        <end position="2795"/>
    </location>
</feature>
<feature type="compositionally biased region" description="Pro residues" evidence="12">
    <location>
        <begin position="1936"/>
        <end position="1947"/>
    </location>
</feature>
<feature type="compositionally biased region" description="Polar residues" evidence="12">
    <location>
        <begin position="1961"/>
        <end position="1977"/>
    </location>
</feature>
<dbReference type="PANTHER" id="PTHR47961">
    <property type="entry name" value="DNA POLYMERASE THETA, PUTATIVE (AFU_ORTHOLOGUE AFUA_1G05260)-RELATED"/>
    <property type="match status" value="1"/>
</dbReference>
<evidence type="ECO:0000259" key="14">
    <source>
        <dbReference type="PROSITE" id="PS51192"/>
    </source>
</evidence>
<dbReference type="InterPro" id="IPR017441">
    <property type="entry name" value="Protein_kinase_ATP_BS"/>
</dbReference>
<dbReference type="InterPro" id="IPR000719">
    <property type="entry name" value="Prot_kinase_dom"/>
</dbReference>
<feature type="region of interest" description="Disordered" evidence="12">
    <location>
        <begin position="1372"/>
        <end position="1393"/>
    </location>
</feature>
<sequence length="3916" mass="399627">MPPVEKLKKPLRMKLSEWIPHAGVAAAFEAKGVTKLYPWPASGKSLVAEVLMIRRLLAAIERQARSQPRVAGRQVARPPSPRALLVLPYVSIVSEKTEHLTRVLAPMRARVRGYTGADQTGTPLSAPDEVVAVVTMEKANSTVNRLLAEGRLAELVCVVVDEAHMVGDPHRGICLELCLTKLRYGAAAAAAARSSQAPGKSTSPPALGPLASRSDAVKQLVPADFSCQLVCMSATMSGLDDMCGWLGARLFMTNFRPVPLTEHAVFKGKVFRKLTQKELEERAAEDAKGQGSHPGTAGRASLVGKGAGGAAGATDGPVRAGAGAANAGFVSAASVAAPGGDAASTIAIEPLAEERELPESSSKDPDRLVVLVAEVARLLADLLPKLLGPVSAEMVQARKALMAKLQDASGGYLSQELERLVMAGVAYHHAGLTSQERAAVERGFRAGLIHTLTATSTLAAGINLPARRVILRSTLLYQQAGYGQISAATHQALTALRKRKLVTYSPPPQQPAPSAAQQPLGGKRPRPTSGGSAAPAAGAGGGAGAVWQPTQMGRAIYESCLPTAAGEELYGRLTSALNGLALEGGLHMLCLLLTEPLPVELDDWGAWAAMLERMPREPHLRVAGALGVSLTYAQRLAGGRRGNGEESGRHCRFASACLLHAVLCEGDLHELEAVWGQPGGLTKQGISRGQLQKLQGDLSKWAGMAAVMAGSCGWWALQALLDGLSQQAAAGTRPELLPLMVLPGITGAQARGLYAAGFTKPALLAAADEEDVKKALASSLPRALRQQKPGKGCKESAVAAAAVASSGNAVVARWARGLIGSARQYMTDMAGRLAAEEAEIEEAERRATGAGRFNDAADEAIRAAAQRAALEAAERLSCQLQAVRVSNNGTALPGRAVPGNTGFLRGSARITELSDASSAQAREAFLQAWRSQPTFAVAVVSSRPLALEPELQHLQQQQLGTGASSSGGSTAAAAASLQAGTAEESLGGGGDPQSMRRANSGHSGDSSLVEGLVITWSLTEAVVLLFRHGAPGAAGVADGDGSLDIGDGCDDITAGVKRKTAAQEGGKRKAAAQARGDCSCSALWRAACEVLAVPGSSKVCWQAEAALAALVAAGCDPEGQWDDPRVMAWMAQGTAGPQDFSLQELQRAVLPSYAIRVPLQHRGAVTAACRGALVAWALAAPLRAMLAAEGAATHYGLVEAPLTRALARTRLHFEVCAARQASPQRHASAAAGERPRHGNSGGGGVALDEAACRQELARMAARRDTCRQLLSSILCAPLDTSNSAAVEALCARESLVRRTAPPPPELRTLCPQGQPPPRCAAFCTWHGVHPSARPRAEALAALLTWQAAAAEMAAALEALLLAAGSEASRQAPLGGGLGGEEPGPQPDCSGQPARFALHRSGMEGRLAVVYGNGVSGGAADGTVLMRELCSAPLPAPSLQHQYCASADGERYLKARLPLPVLFLDALPAEGGQQPPADPRLLRHGLLLELQGPDPRVALQFETDGHGDRPAASPPGRCHVAVVAALDPLTRQPLHLALPATSVWCAASCCGPEQAAAATLAGQLLGMAAPQALRCPAEEFLVPPPGCAFVHVLYPYLPLAVVAHCSGDERLVEALYQPQPWAAVASVWEASQAEHLRRLLAQSQITAASGSLCAPPPLELAAWQVVSLALLGGGSHKDLAAALGLGGGAGGKTAAAALVSSFLEAFPGVSQHREQLAAAAKREGYVSTPSGHRLRPTARQLGNAGVAAAVKLQRLLGRLQCAATAAEVVRTAAALAIQRADQCLADADRIMPNQPSPAAAQVQAAVGLDTAGQPAAAPRRRASLVWCGEAGVSLCVPAEQLGVLLEGVREAASAGVMGHLGLRVPLHGNGLLANEALWAAFLESAGRLELRQPPPAAAVLAAVHVDLRQLAGGPLKPSLQPLDEMAYPGYAQQHILPPGPGDEPPPAPPRRRQGATGGPPASEQQSATDNTQPVNGSYCTGPRQCQRPHGEQLPEAQHGDQRGWQRQAAADSGYTVERVSRRLVRELFPDLPSCGDGRGDGDGDAAGSAGRGGQEARAGPGGGGESAGGWRSEAAAAPGGSGGHGAAGAVASAYHATLARAEAEVHRMLLAELRRGAAAAAADGAPATEGQGAFRPIELLTPAELQLLATALADPLNARMVLLSETSVPVRPAAAVWSQLMWEERSRVDACRDVNMDPARWPPHMATPHLLQSHWRKSSQWFALTRPHAALAVADRHVSEQFARFCFTRHRSLATAAGGFLPPPGKQQLQQPQRGGRAVGGGGNGPSRGQPHAGAEAEAGVGPVHRTMATRQQGDSKADTGKGDGGPRGQRMRKVAAARAASDGSGPRPEPPLAESSDPWVLHRALTASVHPCVSDEHYLPTLLASYGLDQQGGWRLWGPDAGCSGAAGAASAASVGRVFAWAAPAPAAPALGAVLPERASDHAVEDGRPHRRSAGSPTDSSQPGVSADRTAGSAAGDDGAETRKSAPQGPALAAEQAASPHASWYSDDGSSATHETGDDASVAAAGDAAAGGPRAAAASLRTWLEQLGYVSLGYRCHLFARKFPALASRTTFEFAMGCPPKGLGLGPWLYAQDENGDFELVSEKAPVGASPRHTELSNLGSDQLRGTPAAAIPLLRGSELFGALLLTRPASHGPGGRAPGPTARGLESHDADLRQLGLALSVGLAPELPALRRLAGCLGRLGRSGGLGEAMAELQEALGGHVSGRFLLGCTVRAALVAEEQATAAFLLEPARRLSLCPTGTSSAPASGRGRRGRAPDMPTVSGRGESRAGSRKELATCSGANPGTSSGTAPADGHGQGSSAGGAGAPWRLGFLQASEGSLGVSGDAASRECAAGLGTQAAPPWAAASAWVDSVPSGYTAGEATAGGGTPVTMARPFQLTYTLLLRLQMQRPAPVGIAVPDCVRAVQDVNQPSRDLCLLMDCPAAPPTPPVESTHPMLPVEGRGRSGGAGPSGSPSGAVDGSVGTGGAGGVQSLVLVGSRAGGGVLLAFYVCFPHRLPAPLVEAVRDSCQRLLQQVLIRPLVPKLASSGDLAAELAALRRGTPGAFAFLRLPTETPKPSAANAAAGAARTPAPAAAPAASAAAASPLLPLRTSRAPLPAALSIQPLHELLLRRSAVATAAADGGSTTAAELGILAEGSEEQPSSGAGADTAPEPLTAAGRAAALLFHRSSSCELRAPSPWAGAAPAGQVGRWQSYASAVRPSTSGAMRGGAAPAAGAATAAAALRAPLTTSGPCFGQQSSGAVSSSTAASALGTGAGASGPGGAGAARRRLRQPCPTSVLLVSGPLPSAASCSLAPLVSSVRESICAAAAAASSAAAATQQHSGPAAAQAAFVDVLSALTGPESGPLGSTVLEMGRGTSTASLHDLEHVSISLAATAAAAGGANGAVTSAVLSYATAAAPMGCSSPCAFLMADPEAADLADLRLPGRIGQGGGAAVYLGRMGCGLEVAVKLLELPESVEVGELVDEITVGASRGLLALAAAGGSGAGGSRGSAGGAFVETASDGGLGVMLAAEVARQHLRARRSLLASATELAMLTSVSHPHIVQVYGVYSNVILEPEPPVVPGPRGFRLRQRDWAMLERPEASGRGGGREDTLPDSEASGPVYTAVCMTLCELGSLASALASGDFPNRKPQAARPFSAPAHAAGEGEGVGALGGRQPRREPPLDPDTPAFGSGVLRNMKSVYLTLLEVALALRYLHGRHIVHRDLKPGNVLLKGRSATSSDPRGFTAKLADFGCALVMDAPGTAAAAAPAGAGGQRPAGPGAEAGPGSPPASGSGRCAVQDTACGTLDHMAPEVVSGRGARITAAVDVYAFGVLMLETITGGRRPFGSVPPERIGRLVAAGARPLFPTWVPEPYRALAEACWAHDPSQRPSAAQLVVAIRLQLQQQETRQPSDAAA</sequence>
<dbReference type="Gene3D" id="1.10.150.20">
    <property type="entry name" value="5' to 3' exonuclease, C-terminal subdomain"/>
    <property type="match status" value="1"/>
</dbReference>
<organism evidence="15 16">
    <name type="scientific">Gonium pectorale</name>
    <name type="common">Green alga</name>
    <dbReference type="NCBI Taxonomy" id="33097"/>
    <lineage>
        <taxon>Eukaryota</taxon>
        <taxon>Viridiplantae</taxon>
        <taxon>Chlorophyta</taxon>
        <taxon>core chlorophytes</taxon>
        <taxon>Chlorophyceae</taxon>
        <taxon>CS clade</taxon>
        <taxon>Chlamydomonadales</taxon>
        <taxon>Volvocaceae</taxon>
        <taxon>Gonium</taxon>
    </lineage>
</organism>
<feature type="domain" description="Helicase ATP-binding" evidence="14">
    <location>
        <begin position="40"/>
        <end position="254"/>
    </location>
</feature>
<feature type="compositionally biased region" description="Gly residues" evidence="12">
    <location>
        <begin position="2815"/>
        <end position="2825"/>
    </location>
</feature>
<feature type="region of interest" description="Disordered" evidence="12">
    <location>
        <begin position="956"/>
        <end position="1005"/>
    </location>
</feature>
<dbReference type="SUPFAM" id="SSF56672">
    <property type="entry name" value="DNA/RNA polymerases"/>
    <property type="match status" value="1"/>
</dbReference>
<dbReference type="PROSITE" id="PS00108">
    <property type="entry name" value="PROTEIN_KINASE_ST"/>
    <property type="match status" value="1"/>
</dbReference>
<keyword evidence="6" id="KW-0378">Hydrolase</keyword>
<dbReference type="PANTHER" id="PTHR47961:SF6">
    <property type="entry name" value="DNA-DIRECTED DNA POLYMERASE"/>
    <property type="match status" value="1"/>
</dbReference>
<feature type="compositionally biased region" description="Low complexity" evidence="12">
    <location>
        <begin position="2067"/>
        <end position="2077"/>
    </location>
</feature>
<dbReference type="InterPro" id="IPR003406">
    <property type="entry name" value="Glyco_trans_14"/>
</dbReference>
<feature type="region of interest" description="Disordered" evidence="12">
    <location>
        <begin position="3766"/>
        <end position="3797"/>
    </location>
</feature>
<dbReference type="InterPro" id="IPR001650">
    <property type="entry name" value="Helicase_C-like"/>
</dbReference>
<dbReference type="SUPFAM" id="SSF158702">
    <property type="entry name" value="Sec63 N-terminal domain-like"/>
    <property type="match status" value="1"/>
</dbReference>
<feature type="region of interest" description="Disordered" evidence="12">
    <location>
        <begin position="503"/>
        <end position="543"/>
    </location>
</feature>
<feature type="region of interest" description="Disordered" evidence="12">
    <location>
        <begin position="3269"/>
        <end position="3289"/>
    </location>
</feature>
<dbReference type="OrthoDB" id="2320933at2759"/>
<dbReference type="PROSITE" id="PS00107">
    <property type="entry name" value="PROTEIN_KINASE_ATP"/>
    <property type="match status" value="1"/>
</dbReference>
<dbReference type="SMART" id="SM00220">
    <property type="entry name" value="S_TKc"/>
    <property type="match status" value="1"/>
</dbReference>
<feature type="compositionally biased region" description="Basic and acidic residues" evidence="12">
    <location>
        <begin position="2439"/>
        <end position="2448"/>
    </location>
</feature>
<feature type="region of interest" description="Disordered" evidence="12">
    <location>
        <begin position="281"/>
        <end position="308"/>
    </location>
</feature>
<dbReference type="Pfam" id="PF21099">
    <property type="entry name" value="POLQ_helical"/>
    <property type="match status" value="1"/>
</dbReference>
<accession>A0A150GI90</accession>
<feature type="region of interest" description="Disordered" evidence="12">
    <location>
        <begin position="3598"/>
        <end position="3617"/>
    </location>
</feature>
<dbReference type="InterPro" id="IPR036397">
    <property type="entry name" value="RNaseH_sf"/>
</dbReference>
<dbReference type="GO" id="GO:0005524">
    <property type="term" value="F:ATP binding"/>
    <property type="evidence" value="ECO:0007669"/>
    <property type="project" value="UniProtKB-UniRule"/>
</dbReference>
<dbReference type="Gene3D" id="3.30.420.10">
    <property type="entry name" value="Ribonuclease H-like superfamily/Ribonuclease H"/>
    <property type="match status" value="1"/>
</dbReference>
<evidence type="ECO:0000256" key="4">
    <source>
        <dbReference type="ARBA" id="ARBA00022741"/>
    </source>
</evidence>
<dbReference type="GO" id="GO:0003676">
    <property type="term" value="F:nucleic acid binding"/>
    <property type="evidence" value="ECO:0007669"/>
    <property type="project" value="InterPro"/>
</dbReference>
<feature type="region of interest" description="Disordered" evidence="12">
    <location>
        <begin position="3649"/>
        <end position="3691"/>
    </location>
</feature>
<feature type="domain" description="Protein kinase" evidence="13">
    <location>
        <begin position="3441"/>
        <end position="3901"/>
    </location>
</feature>
<dbReference type="Gene3D" id="3.30.70.370">
    <property type="match status" value="1"/>
</dbReference>
<evidence type="ECO:0000256" key="10">
    <source>
        <dbReference type="ARBA" id="ARBA00023180"/>
    </source>
</evidence>
<feature type="region of interest" description="Disordered" evidence="12">
    <location>
        <begin position="2439"/>
        <end position="2517"/>
    </location>
</feature>
<dbReference type="InterPro" id="IPR043502">
    <property type="entry name" value="DNA/RNA_pol_sf"/>
</dbReference>
<dbReference type="InterPro" id="IPR011545">
    <property type="entry name" value="DEAD/DEAH_box_helicase_dom"/>
</dbReference>
<evidence type="ECO:0008006" key="17">
    <source>
        <dbReference type="Google" id="ProtNLM"/>
    </source>
</evidence>
<dbReference type="InterPro" id="IPR050474">
    <property type="entry name" value="Hel308_SKI2-like"/>
</dbReference>
<feature type="compositionally biased region" description="Low complexity" evidence="12">
    <location>
        <begin position="2759"/>
        <end position="2768"/>
    </location>
</feature>
<feature type="compositionally biased region" description="Low complexity" evidence="12">
    <location>
        <begin position="2971"/>
        <end position="2981"/>
    </location>
</feature>
<dbReference type="STRING" id="33097.A0A150GI90"/>
<comment type="subcellular location">
    <subcellularLocation>
        <location evidence="1">Membrane</location>
        <topology evidence="1">Single-pass type II membrane protein</topology>
    </subcellularLocation>
</comment>
<dbReference type="Gene3D" id="3.40.50.300">
    <property type="entry name" value="P-loop containing nucleotide triphosphate hydrolases"/>
    <property type="match status" value="2"/>
</dbReference>